<name>A0A4R5PEQ9_9MYCO</name>
<accession>A0A4R5PEQ9</accession>
<protein>
    <submittedName>
        <fullName evidence="2">Uncharacterized protein</fullName>
    </submittedName>
</protein>
<organism evidence="2 3">
    <name type="scientific">Mycobacteroides franklinii</name>
    <dbReference type="NCBI Taxonomy" id="948102"/>
    <lineage>
        <taxon>Bacteria</taxon>
        <taxon>Bacillati</taxon>
        <taxon>Actinomycetota</taxon>
        <taxon>Actinomycetes</taxon>
        <taxon>Mycobacteriales</taxon>
        <taxon>Mycobacteriaceae</taxon>
        <taxon>Mycobacteroides</taxon>
    </lineage>
</organism>
<dbReference type="Proteomes" id="UP000295627">
    <property type="component" value="Unassembled WGS sequence"/>
</dbReference>
<evidence type="ECO:0000313" key="2">
    <source>
        <dbReference type="EMBL" id="TDH23157.1"/>
    </source>
</evidence>
<dbReference type="AlphaFoldDB" id="A0A4R5PEQ9"/>
<sequence length="159" mass="17083">MTLAPGTPWPDAKYGEVVSPSGQRAYLAPHAAELARRSARWATDLARVDNAVRAEQGHVIGRQGGKAWFLLAEDFERYLGDQNAWPPPAHSAGEASDLEHLAQLQGVDLEAARREIAELKAEVARLTGINNQLLEQVIVLAQIAKTPPHSGSRPPASGA</sequence>
<proteinExistence type="predicted"/>
<evidence type="ECO:0000313" key="3">
    <source>
        <dbReference type="Proteomes" id="UP000295627"/>
    </source>
</evidence>
<keyword evidence="1" id="KW-0175">Coiled coil</keyword>
<evidence type="ECO:0000256" key="1">
    <source>
        <dbReference type="SAM" id="Coils"/>
    </source>
</evidence>
<dbReference type="RefSeq" id="WP_133052551.1">
    <property type="nucleotide sequence ID" value="NZ_MAFQ01000014.1"/>
</dbReference>
<comment type="caution">
    <text evidence="2">The sequence shown here is derived from an EMBL/GenBank/DDBJ whole genome shotgun (WGS) entry which is preliminary data.</text>
</comment>
<feature type="coiled-coil region" evidence="1">
    <location>
        <begin position="102"/>
        <end position="136"/>
    </location>
</feature>
<dbReference type="EMBL" id="RXLR01000013">
    <property type="protein sequence ID" value="TDH23157.1"/>
    <property type="molecule type" value="Genomic_DNA"/>
</dbReference>
<gene>
    <name evidence="2" type="ORF">EJ571_06770</name>
</gene>
<reference evidence="2 3" key="1">
    <citation type="journal article" date="2019" name="Sci. Rep.">
        <title>Extended insight into the Mycobacterium chelonae-abscessus complex through whole genome sequencing of Mycobacterium salmoniphilum outbreak and Mycobacterium salmoniphilum-like strains.</title>
        <authorList>
            <person name="Behra P.R.K."/>
            <person name="Das S."/>
            <person name="Pettersson B.M.F."/>
            <person name="Shirreff L."/>
            <person name="DuCote T."/>
            <person name="Jacobsson K.G."/>
            <person name="Ennis D.G."/>
            <person name="Kirsebom L.A."/>
        </authorList>
    </citation>
    <scope>NUCLEOTIDE SEQUENCE [LARGE SCALE GENOMIC DNA]</scope>
    <source>
        <strain evidence="2 3">DSM 45524</strain>
    </source>
</reference>